<feature type="non-terminal residue" evidence="1">
    <location>
        <position position="66"/>
    </location>
</feature>
<proteinExistence type="predicted"/>
<protein>
    <submittedName>
        <fullName evidence="1">Uncharacterized protein</fullName>
    </submittedName>
</protein>
<dbReference type="EMBL" id="CYRY02044828">
    <property type="protein sequence ID" value="VCX40004.1"/>
    <property type="molecule type" value="Genomic_DNA"/>
</dbReference>
<dbReference type="AlphaFoldDB" id="A0A9X9M9G3"/>
<sequence>MKPDIHTFSCLAPWVLEIVLWNFARVSATFSPCIGWKCIWFDCISILPRVFNLLYVTCIWSSGNCI</sequence>
<evidence type="ECO:0000313" key="1">
    <source>
        <dbReference type="EMBL" id="VCX40004.1"/>
    </source>
</evidence>
<reference evidence="1 2" key="1">
    <citation type="submission" date="2018-10" db="EMBL/GenBank/DDBJ databases">
        <authorList>
            <person name="Ekblom R."/>
            <person name="Jareborg N."/>
        </authorList>
    </citation>
    <scope>NUCLEOTIDE SEQUENCE [LARGE SCALE GENOMIC DNA]</scope>
    <source>
        <tissue evidence="1">Muscle</tissue>
    </source>
</reference>
<accession>A0A9X9M9G3</accession>
<gene>
    <name evidence="1" type="ORF">BN2614_LOCUS2</name>
</gene>
<dbReference type="Proteomes" id="UP000269945">
    <property type="component" value="Unassembled WGS sequence"/>
</dbReference>
<evidence type="ECO:0000313" key="2">
    <source>
        <dbReference type="Proteomes" id="UP000269945"/>
    </source>
</evidence>
<comment type="caution">
    <text evidence="1">The sequence shown here is derived from an EMBL/GenBank/DDBJ whole genome shotgun (WGS) entry which is preliminary data.</text>
</comment>
<name>A0A9X9M9G3_GULGU</name>
<keyword evidence="2" id="KW-1185">Reference proteome</keyword>
<organism evidence="1 2">
    <name type="scientific">Gulo gulo</name>
    <name type="common">Wolverine</name>
    <name type="synonym">Gluton</name>
    <dbReference type="NCBI Taxonomy" id="48420"/>
    <lineage>
        <taxon>Eukaryota</taxon>
        <taxon>Metazoa</taxon>
        <taxon>Chordata</taxon>
        <taxon>Craniata</taxon>
        <taxon>Vertebrata</taxon>
        <taxon>Euteleostomi</taxon>
        <taxon>Mammalia</taxon>
        <taxon>Eutheria</taxon>
        <taxon>Laurasiatheria</taxon>
        <taxon>Carnivora</taxon>
        <taxon>Caniformia</taxon>
        <taxon>Musteloidea</taxon>
        <taxon>Mustelidae</taxon>
        <taxon>Guloninae</taxon>
        <taxon>Gulo</taxon>
    </lineage>
</organism>